<sequence length="185" mass="19903">MKCCKEFSVRPLVVIFCVLACGCTAVPTWQPTWLPTYRPGGHGCDDGGRVYSRGEVIAEVPGCMGYGRYCNDNDEIISWDNFGIGCCEHEGQYYEDGETVTVEGVTCHCKGSEDIEPDPMICTGSSTAPVITTTTTAPQTAGVEQEADKMQVWYDNFTQLMAEMLVAVEKLGQCSAGPAASAKGT</sequence>
<reference evidence="2" key="1">
    <citation type="submission" date="2022-01" db="EMBL/GenBank/DDBJ databases">
        <authorList>
            <person name="Braso-Vives M."/>
        </authorList>
    </citation>
    <scope>NUCLEOTIDE SEQUENCE</scope>
</reference>
<dbReference type="PROSITE" id="PS51257">
    <property type="entry name" value="PROKAR_LIPOPROTEIN"/>
    <property type="match status" value="1"/>
</dbReference>
<name>A0A8J9VCV8_BRALA</name>
<dbReference type="OrthoDB" id="10010063at2759"/>
<gene>
    <name evidence="2" type="primary">Hypp731</name>
    <name evidence="2" type="ORF">BLAG_LOCUS2179</name>
</gene>
<protein>
    <submittedName>
        <fullName evidence="2">Hypp731 protein</fullName>
    </submittedName>
</protein>
<proteinExistence type="predicted"/>
<dbReference type="EMBL" id="OV696686">
    <property type="protein sequence ID" value="CAH1233407.1"/>
    <property type="molecule type" value="Genomic_DNA"/>
</dbReference>
<evidence type="ECO:0000256" key="1">
    <source>
        <dbReference type="SAM" id="SignalP"/>
    </source>
</evidence>
<dbReference type="Proteomes" id="UP000838412">
    <property type="component" value="Chromosome 1"/>
</dbReference>
<evidence type="ECO:0000313" key="3">
    <source>
        <dbReference type="Proteomes" id="UP000838412"/>
    </source>
</evidence>
<keyword evidence="3" id="KW-1185">Reference proteome</keyword>
<dbReference type="AlphaFoldDB" id="A0A8J9VCV8"/>
<organism evidence="2 3">
    <name type="scientific">Branchiostoma lanceolatum</name>
    <name type="common">Common lancelet</name>
    <name type="synonym">Amphioxus lanceolatum</name>
    <dbReference type="NCBI Taxonomy" id="7740"/>
    <lineage>
        <taxon>Eukaryota</taxon>
        <taxon>Metazoa</taxon>
        <taxon>Chordata</taxon>
        <taxon>Cephalochordata</taxon>
        <taxon>Leptocardii</taxon>
        <taxon>Amphioxiformes</taxon>
        <taxon>Branchiostomatidae</taxon>
        <taxon>Branchiostoma</taxon>
    </lineage>
</organism>
<feature type="chain" id="PRO_5035473344" evidence="1">
    <location>
        <begin position="26"/>
        <end position="185"/>
    </location>
</feature>
<evidence type="ECO:0000313" key="2">
    <source>
        <dbReference type="EMBL" id="CAH1233407.1"/>
    </source>
</evidence>
<keyword evidence="1" id="KW-0732">Signal</keyword>
<accession>A0A8J9VCV8</accession>
<feature type="signal peptide" evidence="1">
    <location>
        <begin position="1"/>
        <end position="25"/>
    </location>
</feature>